<keyword evidence="1" id="KW-0732">Signal</keyword>
<protein>
    <submittedName>
        <fullName evidence="2">Conjugal transfer protein TrbH</fullName>
    </submittedName>
</protein>
<accession>A0A0D0L3Q7</accession>
<evidence type="ECO:0000313" key="2">
    <source>
        <dbReference type="EMBL" id="KIQ05519.1"/>
    </source>
</evidence>
<gene>
    <name evidence="2" type="ORF">RU07_01325</name>
</gene>
<dbReference type="AlphaFoldDB" id="A0A0D0L3Q7"/>
<dbReference type="PROSITE" id="PS51257">
    <property type="entry name" value="PROKAR_LIPOPROTEIN"/>
    <property type="match status" value="1"/>
</dbReference>
<evidence type="ECO:0000313" key="3">
    <source>
        <dbReference type="Proteomes" id="UP000035017"/>
    </source>
</evidence>
<name>A0A0D0L3Q7_AGRTU</name>
<dbReference type="NCBIfam" id="NF010409">
    <property type="entry name" value="PRK13835.1"/>
    <property type="match status" value="1"/>
</dbReference>
<feature type="chain" id="PRO_5002226757" evidence="1">
    <location>
        <begin position="21"/>
        <end position="146"/>
    </location>
</feature>
<organism evidence="2 3">
    <name type="scientific">Agrobacterium tumefaciens</name>
    <dbReference type="NCBI Taxonomy" id="358"/>
    <lineage>
        <taxon>Bacteria</taxon>
        <taxon>Pseudomonadati</taxon>
        <taxon>Pseudomonadota</taxon>
        <taxon>Alphaproteobacteria</taxon>
        <taxon>Hyphomicrobiales</taxon>
        <taxon>Rhizobiaceae</taxon>
        <taxon>Rhizobium/Agrobacterium group</taxon>
        <taxon>Agrobacterium</taxon>
        <taxon>Agrobacterium tumefaciens complex</taxon>
    </lineage>
</organism>
<evidence type="ECO:0000256" key="1">
    <source>
        <dbReference type="SAM" id="SignalP"/>
    </source>
</evidence>
<comment type="caution">
    <text evidence="2">The sequence shown here is derived from an EMBL/GenBank/DDBJ whole genome shotgun (WGS) entry which is preliminary data.</text>
</comment>
<proteinExistence type="predicted"/>
<dbReference type="Proteomes" id="UP000035017">
    <property type="component" value="Unassembled WGS sequence"/>
</dbReference>
<feature type="signal peptide" evidence="1">
    <location>
        <begin position="1"/>
        <end position="20"/>
    </location>
</feature>
<reference evidence="2 3" key="1">
    <citation type="submission" date="2014-12" db="EMBL/GenBank/DDBJ databases">
        <title>16Stimator: statistical estimation of ribosomal gene copy numbers from draft genome assemblies.</title>
        <authorList>
            <person name="Perisin M.A."/>
            <person name="Vetter M."/>
            <person name="Gilbert J.A."/>
            <person name="Bergelson J."/>
        </authorList>
    </citation>
    <scope>NUCLEOTIDE SEQUENCE [LARGE SCALE GENOMIC DNA]</scope>
    <source>
        <strain evidence="2 3">MEJ076</strain>
    </source>
</reference>
<dbReference type="OrthoDB" id="8254779at2"/>
<dbReference type="EMBL" id="JXQV01000002">
    <property type="protein sequence ID" value="KIQ05519.1"/>
    <property type="molecule type" value="Genomic_DNA"/>
</dbReference>
<sequence>MRKLFAYCVASAFLSGCQTADDTLITSSAPVSISGLAASAVAGDMASRLAEQIGSAGGTTTIVMHNDKSEFGTALEAALKGWGYRVVPDGKVSKTATLIELAYAIEGFDGQILARVSTPSIALSRAYAPSAAGAAPTSPLSIMQRN</sequence>